<feature type="transmembrane region" description="Helical" evidence="19">
    <location>
        <begin position="67"/>
        <end position="86"/>
    </location>
</feature>
<comment type="pathway">
    <text evidence="4">Lipid metabolism.</text>
</comment>
<evidence type="ECO:0000256" key="10">
    <source>
        <dbReference type="ARBA" id="ARBA00022679"/>
    </source>
</evidence>
<feature type="transmembrane region" description="Helical" evidence="19">
    <location>
        <begin position="116"/>
        <end position="134"/>
    </location>
</feature>
<evidence type="ECO:0000256" key="3">
    <source>
        <dbReference type="ARBA" id="ARBA00005119"/>
    </source>
</evidence>
<dbReference type="GO" id="GO:0005886">
    <property type="term" value="C:plasma membrane"/>
    <property type="evidence" value="ECO:0007669"/>
    <property type="project" value="UniProtKB-SubCell"/>
</dbReference>
<keyword evidence="8" id="KW-1003">Cell membrane</keyword>
<gene>
    <name evidence="20" type="ORF">C8N35_103324</name>
</gene>
<keyword evidence="15 19" id="KW-0472">Membrane</keyword>
<keyword evidence="10 18" id="KW-0808">Transferase</keyword>
<evidence type="ECO:0000256" key="17">
    <source>
        <dbReference type="ARBA" id="ARBA00023264"/>
    </source>
</evidence>
<dbReference type="EC" id="2.7.7.41" evidence="6 18"/>
<keyword evidence="12 18" id="KW-0548">Nucleotidyltransferase</keyword>
<evidence type="ECO:0000256" key="5">
    <source>
        <dbReference type="ARBA" id="ARBA00010185"/>
    </source>
</evidence>
<evidence type="ECO:0000256" key="15">
    <source>
        <dbReference type="ARBA" id="ARBA00023136"/>
    </source>
</evidence>
<evidence type="ECO:0000256" key="6">
    <source>
        <dbReference type="ARBA" id="ARBA00012487"/>
    </source>
</evidence>
<name>A0A2T5VBM1_9HYPH</name>
<dbReference type="InterPro" id="IPR000374">
    <property type="entry name" value="PC_trans"/>
</dbReference>
<evidence type="ECO:0000256" key="8">
    <source>
        <dbReference type="ARBA" id="ARBA00022475"/>
    </source>
</evidence>
<evidence type="ECO:0000256" key="16">
    <source>
        <dbReference type="ARBA" id="ARBA00023209"/>
    </source>
</evidence>
<evidence type="ECO:0000256" key="1">
    <source>
        <dbReference type="ARBA" id="ARBA00001698"/>
    </source>
</evidence>
<dbReference type="PROSITE" id="PS01315">
    <property type="entry name" value="CDS"/>
    <property type="match status" value="1"/>
</dbReference>
<dbReference type="GO" id="GO:0016024">
    <property type="term" value="P:CDP-diacylglycerol biosynthetic process"/>
    <property type="evidence" value="ECO:0007669"/>
    <property type="project" value="UniProtKB-UniPathway"/>
</dbReference>
<comment type="pathway">
    <text evidence="3 18">Phospholipid metabolism; CDP-diacylglycerol biosynthesis; CDP-diacylglycerol from sn-glycerol 3-phosphate: step 3/3.</text>
</comment>
<evidence type="ECO:0000256" key="18">
    <source>
        <dbReference type="RuleBase" id="RU003938"/>
    </source>
</evidence>
<evidence type="ECO:0000256" key="2">
    <source>
        <dbReference type="ARBA" id="ARBA00004651"/>
    </source>
</evidence>
<feature type="transmembrane region" description="Helical" evidence="19">
    <location>
        <begin position="92"/>
        <end position="109"/>
    </location>
</feature>
<evidence type="ECO:0000256" key="19">
    <source>
        <dbReference type="SAM" id="Phobius"/>
    </source>
</evidence>
<keyword evidence="16" id="KW-0594">Phospholipid biosynthesis</keyword>
<evidence type="ECO:0000256" key="9">
    <source>
        <dbReference type="ARBA" id="ARBA00022516"/>
    </source>
</evidence>
<dbReference type="GO" id="GO:0004605">
    <property type="term" value="F:phosphatidate cytidylyltransferase activity"/>
    <property type="evidence" value="ECO:0007669"/>
    <property type="project" value="UniProtKB-EC"/>
</dbReference>
<dbReference type="OrthoDB" id="9799199at2"/>
<evidence type="ECO:0000256" key="4">
    <source>
        <dbReference type="ARBA" id="ARBA00005189"/>
    </source>
</evidence>
<feature type="transmembrane region" description="Helical" evidence="19">
    <location>
        <begin position="140"/>
        <end position="161"/>
    </location>
</feature>
<keyword evidence="21" id="KW-1185">Reference proteome</keyword>
<keyword evidence="13 19" id="KW-1133">Transmembrane helix</keyword>
<dbReference type="PANTHER" id="PTHR46382">
    <property type="entry name" value="PHOSPHATIDATE CYTIDYLYLTRANSFERASE"/>
    <property type="match status" value="1"/>
</dbReference>
<evidence type="ECO:0000256" key="11">
    <source>
        <dbReference type="ARBA" id="ARBA00022692"/>
    </source>
</evidence>
<keyword evidence="14" id="KW-0443">Lipid metabolism</keyword>
<dbReference type="PANTHER" id="PTHR46382:SF1">
    <property type="entry name" value="PHOSPHATIDATE CYTIDYLYLTRANSFERASE"/>
    <property type="match status" value="1"/>
</dbReference>
<evidence type="ECO:0000256" key="7">
    <source>
        <dbReference type="ARBA" id="ARBA00019373"/>
    </source>
</evidence>
<dbReference type="EMBL" id="QAYG01000003">
    <property type="protein sequence ID" value="PTW61141.1"/>
    <property type="molecule type" value="Genomic_DNA"/>
</dbReference>
<comment type="catalytic activity">
    <reaction evidence="1 18">
        <text>a 1,2-diacyl-sn-glycero-3-phosphate + CTP + H(+) = a CDP-1,2-diacyl-sn-glycerol + diphosphate</text>
        <dbReference type="Rhea" id="RHEA:16229"/>
        <dbReference type="ChEBI" id="CHEBI:15378"/>
        <dbReference type="ChEBI" id="CHEBI:33019"/>
        <dbReference type="ChEBI" id="CHEBI:37563"/>
        <dbReference type="ChEBI" id="CHEBI:58332"/>
        <dbReference type="ChEBI" id="CHEBI:58608"/>
        <dbReference type="EC" id="2.7.7.41"/>
    </reaction>
</comment>
<dbReference type="Proteomes" id="UP000244081">
    <property type="component" value="Unassembled WGS sequence"/>
</dbReference>
<sequence length="283" mass="28959">MTNRGAPASRSGKSAGHSNLFVRVVSAVILAPLFLGVVWYGGPLFLVVLAVAALLILNEWSRISRSADFVALFAGFGLVVTVATVWWSSNFYALMILLDTMIIVGFLSLLSGRPPWSALGVLYAGLPVVALAELRLGENGLWAVAVILALTWATDIAAYFVGRTLGGPKLWPRVSPKKTWSGAIGGLVGAAAAACAVSLISGIGSPMAIALVAIPLSIASQLGDLAESAFKRHFGVKDSGALIPGHGGIMDRVDGLVAAAVVAYVVGLVASGGGDPSLGLATL</sequence>
<keyword evidence="9" id="KW-0444">Lipid biosynthesis</keyword>
<evidence type="ECO:0000256" key="12">
    <source>
        <dbReference type="ARBA" id="ARBA00022695"/>
    </source>
</evidence>
<dbReference type="AlphaFoldDB" id="A0A2T5VBM1"/>
<evidence type="ECO:0000256" key="14">
    <source>
        <dbReference type="ARBA" id="ARBA00023098"/>
    </source>
</evidence>
<dbReference type="UniPathway" id="UPA00557">
    <property type="reaction ID" value="UER00614"/>
</dbReference>
<accession>A0A2T5VBM1</accession>
<reference evidence="20 21" key="1">
    <citation type="submission" date="2018-04" db="EMBL/GenBank/DDBJ databases">
        <title>Genomic Encyclopedia of Archaeal and Bacterial Type Strains, Phase II (KMG-II): from individual species to whole genera.</title>
        <authorList>
            <person name="Goeker M."/>
        </authorList>
    </citation>
    <scope>NUCLEOTIDE SEQUENCE [LARGE SCALE GENOMIC DNA]</scope>
    <source>
        <strain evidence="20 21">DSM 23382</strain>
    </source>
</reference>
<comment type="subcellular location">
    <subcellularLocation>
        <location evidence="2">Cell membrane</location>
        <topology evidence="2">Multi-pass membrane protein</topology>
    </subcellularLocation>
</comment>
<evidence type="ECO:0000313" key="21">
    <source>
        <dbReference type="Proteomes" id="UP000244081"/>
    </source>
</evidence>
<dbReference type="Pfam" id="PF01148">
    <property type="entry name" value="CTP_transf_1"/>
    <property type="match status" value="1"/>
</dbReference>
<organism evidence="20 21">
    <name type="scientific">Breoghania corrubedonensis</name>
    <dbReference type="NCBI Taxonomy" id="665038"/>
    <lineage>
        <taxon>Bacteria</taxon>
        <taxon>Pseudomonadati</taxon>
        <taxon>Pseudomonadota</taxon>
        <taxon>Alphaproteobacteria</taxon>
        <taxon>Hyphomicrobiales</taxon>
        <taxon>Stappiaceae</taxon>
        <taxon>Breoghania</taxon>
    </lineage>
</organism>
<comment type="caution">
    <text evidence="20">The sequence shown here is derived from an EMBL/GenBank/DDBJ whole genome shotgun (WGS) entry which is preliminary data.</text>
</comment>
<proteinExistence type="inferred from homology"/>
<evidence type="ECO:0000313" key="20">
    <source>
        <dbReference type="EMBL" id="PTW61141.1"/>
    </source>
</evidence>
<feature type="transmembrane region" description="Helical" evidence="19">
    <location>
        <begin position="182"/>
        <end position="201"/>
    </location>
</feature>
<comment type="similarity">
    <text evidence="5 18">Belongs to the CDS family.</text>
</comment>
<evidence type="ECO:0000256" key="13">
    <source>
        <dbReference type="ARBA" id="ARBA00022989"/>
    </source>
</evidence>
<protein>
    <recommendedName>
        <fullName evidence="7 18">Phosphatidate cytidylyltransferase</fullName>
        <ecNumber evidence="6 18">2.7.7.41</ecNumber>
    </recommendedName>
</protein>
<keyword evidence="17" id="KW-1208">Phospholipid metabolism</keyword>
<feature type="transmembrane region" description="Helical" evidence="19">
    <location>
        <begin position="44"/>
        <end position="60"/>
    </location>
</feature>
<keyword evidence="11 18" id="KW-0812">Transmembrane</keyword>